<dbReference type="Proteomes" id="UP000092741">
    <property type="component" value="Chromosome 1"/>
</dbReference>
<gene>
    <name evidence="1" type="ORF">BA890_08930</name>
</gene>
<accession>A0AAN0Y394</accession>
<proteinExistence type="predicted"/>
<keyword evidence="2" id="KW-1185">Reference proteome</keyword>
<organism evidence="1 2">
    <name type="scientific">Vibrio natriegens NBRC 15636 = ATCC 14048 = DSM 759</name>
    <dbReference type="NCBI Taxonomy" id="1219067"/>
    <lineage>
        <taxon>Bacteria</taxon>
        <taxon>Pseudomonadati</taxon>
        <taxon>Pseudomonadota</taxon>
        <taxon>Gammaproteobacteria</taxon>
        <taxon>Vibrionales</taxon>
        <taxon>Vibrionaceae</taxon>
        <taxon>Vibrio</taxon>
    </lineage>
</organism>
<reference evidence="1 2" key="1">
    <citation type="submission" date="2016-07" db="EMBL/GenBank/DDBJ databases">
        <title>Developing Vibrio natriegens as a novel, fast-growing host for biotechnology.</title>
        <authorList>
            <person name="Weinstock M.T."/>
            <person name="Hesek E.D."/>
            <person name="Wilson C.M."/>
            <person name="Gibson D.G."/>
        </authorList>
    </citation>
    <scope>NUCLEOTIDE SEQUENCE [LARGE SCALE GENOMIC DNA]</scope>
    <source>
        <strain evidence="1 2">ATCC 14048</strain>
    </source>
</reference>
<evidence type="ECO:0000313" key="1">
    <source>
        <dbReference type="EMBL" id="ANQ12887.1"/>
    </source>
</evidence>
<dbReference type="AlphaFoldDB" id="A0AAN0Y394"/>
<sequence>MNQQTKVDSMERVTQQCDRAKIKAVLVFDNYVYFLATKPGDWKWVSKRTVSRMTQEQGYGIK</sequence>
<name>A0AAN0Y394_VIBNA</name>
<dbReference type="KEGG" id="vna:PN96_04360"/>
<evidence type="ECO:0000313" key="2">
    <source>
        <dbReference type="Proteomes" id="UP000092741"/>
    </source>
</evidence>
<dbReference type="EMBL" id="CP016345">
    <property type="protein sequence ID" value="ANQ12887.1"/>
    <property type="molecule type" value="Genomic_DNA"/>
</dbReference>
<protein>
    <submittedName>
        <fullName evidence="1">Uncharacterized protein</fullName>
    </submittedName>
</protein>